<evidence type="ECO:0000313" key="4">
    <source>
        <dbReference type="Proteomes" id="UP000198531"/>
    </source>
</evidence>
<sequence length="141" mass="15305">MTDLRAHHVGTTVSNLDRAVEFYRDVLGLSVLDRFTVSGEQFSTAVGVDGATGRFAHLDADGIRVELVEYDPERESREEAAVNRVGAKHLGLTVDDVDGFYESLPDDVGTLSGPQTTDTGSRILFVRDPEGNLIEIIEPSA</sequence>
<dbReference type="PANTHER" id="PTHR43048:SF3">
    <property type="entry name" value="METHYLMALONYL-COA EPIMERASE, MITOCHONDRIAL"/>
    <property type="match status" value="1"/>
</dbReference>
<organism evidence="3 4">
    <name type="scientific">Halogeometricum rufum</name>
    <dbReference type="NCBI Taxonomy" id="553469"/>
    <lineage>
        <taxon>Archaea</taxon>
        <taxon>Methanobacteriati</taxon>
        <taxon>Methanobacteriota</taxon>
        <taxon>Stenosarchaea group</taxon>
        <taxon>Halobacteria</taxon>
        <taxon>Halobacteriales</taxon>
        <taxon>Haloferacaceae</taxon>
        <taxon>Halogeometricum</taxon>
    </lineage>
</organism>
<dbReference type="RefSeq" id="WP_089810355.1">
    <property type="nucleotide sequence ID" value="NZ_FOYT01000004.1"/>
</dbReference>
<name>A0A1I6ISR8_9EURY</name>
<dbReference type="OrthoDB" id="275292at2157"/>
<dbReference type="SUPFAM" id="SSF54593">
    <property type="entry name" value="Glyoxalase/Bleomycin resistance protein/Dihydroxybiphenyl dioxygenase"/>
    <property type="match status" value="1"/>
</dbReference>
<evidence type="ECO:0000259" key="2">
    <source>
        <dbReference type="PROSITE" id="PS51819"/>
    </source>
</evidence>
<reference evidence="4" key="1">
    <citation type="submission" date="2016-10" db="EMBL/GenBank/DDBJ databases">
        <authorList>
            <person name="Varghese N."/>
            <person name="Submissions S."/>
        </authorList>
    </citation>
    <scope>NUCLEOTIDE SEQUENCE [LARGE SCALE GENOMIC DNA]</scope>
    <source>
        <strain evidence="4">CGMCC 1.7736</strain>
    </source>
</reference>
<dbReference type="InterPro" id="IPR004360">
    <property type="entry name" value="Glyas_Fos-R_dOase_dom"/>
</dbReference>
<dbReference type="Pfam" id="PF00903">
    <property type="entry name" value="Glyoxalase"/>
    <property type="match status" value="1"/>
</dbReference>
<dbReference type="GO" id="GO:0046872">
    <property type="term" value="F:metal ion binding"/>
    <property type="evidence" value="ECO:0007669"/>
    <property type="project" value="UniProtKB-KW"/>
</dbReference>
<protein>
    <submittedName>
        <fullName evidence="3">Catechol 2,3-dioxygenase</fullName>
    </submittedName>
</protein>
<dbReference type="STRING" id="553469.SAMN04487947_3678"/>
<gene>
    <name evidence="3" type="ORF">SAMN04487947_3678</name>
</gene>
<dbReference type="GO" id="GO:0046491">
    <property type="term" value="P:L-methylmalonyl-CoA metabolic process"/>
    <property type="evidence" value="ECO:0007669"/>
    <property type="project" value="TreeGrafter"/>
</dbReference>
<dbReference type="InterPro" id="IPR051785">
    <property type="entry name" value="MMCE/EMCE_epimerase"/>
</dbReference>
<keyword evidence="1" id="KW-0479">Metal-binding</keyword>
<keyword evidence="3" id="KW-0560">Oxidoreductase</keyword>
<dbReference type="AlphaFoldDB" id="A0A1I6ISR8"/>
<dbReference type="PROSITE" id="PS51819">
    <property type="entry name" value="VOC"/>
    <property type="match status" value="1"/>
</dbReference>
<dbReference type="Proteomes" id="UP000198531">
    <property type="component" value="Unassembled WGS sequence"/>
</dbReference>
<dbReference type="PANTHER" id="PTHR43048">
    <property type="entry name" value="METHYLMALONYL-COA EPIMERASE"/>
    <property type="match status" value="1"/>
</dbReference>
<feature type="domain" description="VOC" evidence="2">
    <location>
        <begin position="5"/>
        <end position="139"/>
    </location>
</feature>
<evidence type="ECO:0000313" key="3">
    <source>
        <dbReference type="EMBL" id="SFR69763.1"/>
    </source>
</evidence>
<keyword evidence="4" id="KW-1185">Reference proteome</keyword>
<evidence type="ECO:0000256" key="1">
    <source>
        <dbReference type="ARBA" id="ARBA00022723"/>
    </source>
</evidence>
<dbReference type="Gene3D" id="3.10.180.10">
    <property type="entry name" value="2,3-Dihydroxybiphenyl 1,2-Dioxygenase, domain 1"/>
    <property type="match status" value="1"/>
</dbReference>
<dbReference type="InterPro" id="IPR029068">
    <property type="entry name" value="Glyas_Bleomycin-R_OHBP_Dase"/>
</dbReference>
<dbReference type="GO" id="GO:0051213">
    <property type="term" value="F:dioxygenase activity"/>
    <property type="evidence" value="ECO:0007669"/>
    <property type="project" value="UniProtKB-KW"/>
</dbReference>
<dbReference type="InterPro" id="IPR037523">
    <property type="entry name" value="VOC_core"/>
</dbReference>
<dbReference type="EMBL" id="FOYT01000004">
    <property type="protein sequence ID" value="SFR69763.1"/>
    <property type="molecule type" value="Genomic_DNA"/>
</dbReference>
<keyword evidence="3" id="KW-0223">Dioxygenase</keyword>
<proteinExistence type="predicted"/>
<accession>A0A1I6ISR8</accession>
<dbReference type="GO" id="GO:0004493">
    <property type="term" value="F:methylmalonyl-CoA epimerase activity"/>
    <property type="evidence" value="ECO:0007669"/>
    <property type="project" value="TreeGrafter"/>
</dbReference>